<feature type="domain" description="Putative metal-binding" evidence="14">
    <location>
        <begin position="4"/>
        <end position="51"/>
    </location>
</feature>
<dbReference type="Gene3D" id="3.40.1110.10">
    <property type="entry name" value="Calcium-transporting ATPase, cytoplasmic domain N"/>
    <property type="match status" value="1"/>
</dbReference>
<keyword evidence="4" id="KW-0597">Phosphoprotein</keyword>
<dbReference type="InterPro" id="IPR023214">
    <property type="entry name" value="HAD_sf"/>
</dbReference>
<comment type="subcellular location">
    <subcellularLocation>
        <location evidence="1">Cell membrane</location>
        <topology evidence="1">Multi-pass membrane protein</topology>
    </subcellularLocation>
</comment>
<feature type="transmembrane region" description="Helical" evidence="12">
    <location>
        <begin position="161"/>
        <end position="183"/>
    </location>
</feature>
<evidence type="ECO:0000256" key="8">
    <source>
        <dbReference type="ARBA" id="ARBA00022967"/>
    </source>
</evidence>
<evidence type="ECO:0000259" key="14">
    <source>
        <dbReference type="Pfam" id="PF12156"/>
    </source>
</evidence>
<dbReference type="InterPro" id="IPR059000">
    <property type="entry name" value="ATPase_P-type_domA"/>
</dbReference>
<keyword evidence="5 12" id="KW-0812">Transmembrane</keyword>
<evidence type="ECO:0000313" key="15">
    <source>
        <dbReference type="EMBL" id="GAA5481385.1"/>
    </source>
</evidence>
<dbReference type="Gene3D" id="2.70.150.10">
    <property type="entry name" value="Calcium-transporting ATPase, cytoplasmic transduction domain A"/>
    <property type="match status" value="1"/>
</dbReference>
<evidence type="ECO:0000256" key="2">
    <source>
        <dbReference type="ARBA" id="ARBA00022448"/>
    </source>
</evidence>
<dbReference type="Pfam" id="PF00122">
    <property type="entry name" value="E1-E2_ATPase"/>
    <property type="match status" value="1"/>
</dbReference>
<feature type="domain" description="P-type ATPase A" evidence="13">
    <location>
        <begin position="302"/>
        <end position="386"/>
    </location>
</feature>
<comment type="caution">
    <text evidence="15">The sequence shown here is derived from an EMBL/GenBank/DDBJ whole genome shotgun (WGS) entry which is preliminary data.</text>
</comment>
<evidence type="ECO:0000256" key="1">
    <source>
        <dbReference type="ARBA" id="ARBA00004651"/>
    </source>
</evidence>
<feature type="transmembrane region" description="Helical" evidence="12">
    <location>
        <begin position="767"/>
        <end position="785"/>
    </location>
</feature>
<dbReference type="Gene3D" id="3.40.50.1000">
    <property type="entry name" value="HAD superfamily/HAD-like"/>
    <property type="match status" value="1"/>
</dbReference>
<proteinExistence type="predicted"/>
<dbReference type="RefSeq" id="WP_353565537.1">
    <property type="nucleotide sequence ID" value="NZ_BAABRI010000003.1"/>
</dbReference>
<dbReference type="PANTHER" id="PTHR43520">
    <property type="entry name" value="ATP7, ISOFORM B"/>
    <property type="match status" value="1"/>
</dbReference>
<dbReference type="SUPFAM" id="SSF55008">
    <property type="entry name" value="HMA, heavy metal-associated domain"/>
    <property type="match status" value="1"/>
</dbReference>
<protein>
    <submittedName>
        <fullName evidence="15">Copper-exporting P-type ATPase</fullName>
    </submittedName>
</protein>
<evidence type="ECO:0000259" key="13">
    <source>
        <dbReference type="Pfam" id="PF00122"/>
    </source>
</evidence>
<keyword evidence="11 12" id="KW-0472">Membrane</keyword>
<sequence>MATCEHCGTAFTPSRADEVYCCKGCEFVAEMIRDSGFERFYDLKQGLATAPVRSRPFEQHDFSWLAPMVAEAETRSSDGSASLDCGLEGISCVGCVWLIDKLFDQHPGSIRSAAHPASGKLHLAWRSGQCDVEGFLRELTRFGYVAGPVRRDAPDHERRRLGARLGLCGAFALNAMAFSLPGYLGMPDDFEFAGLFRLIAFISATLAMLVGGTYFIDRAWRALKFRTLHIDLPIALGLLLAYFGSIAGWALGLEGLMYFDFVATFVFLMLGGRFLQTAAVDRNRRRLLRASPIPPSVRSGGETIALETLQPGQLFELDPGQALPVAGTVSEHEAEVSLEWINGEAEPVLVHPGTRLPAGAILLSRQPITLTADQPWADSLLARLARRDDTERGSPVLQAVLRAYLVVVLLFGLGGLIGWIAAGHAVTGLQAMISVFVVSCPCALGVAIPLADELAASRAERQGAFVRTASLWSRLRQVKKVIFDKTGTLTLERPVLVDPEKVAALPDEAALALARLTAGSLHPVGRTLHEALGARGQRLLAEHGSAEIHDHPGQGVSLTEAVAQTGGDRSALIPGHSGEVRWKLGRAGWADAASDGATVLSQDGQRLAAFHFRDSIRPDTEPTLAALRGRGCQLHILSGDTPEKVARLASELGIPGSHAHGGLDPEEKAERVGALDHHDTLYLGDGANDSLAFDAAHVTGTPVVDRSLLEAKSDFYTLGSGLAFLPELFRIADLRARGVRHAFLFAIAYNAIAVALCLSGHMNPLLAAILMPLSSIVSVLLVTVGRR</sequence>
<dbReference type="PANTHER" id="PTHR43520:SF5">
    <property type="entry name" value="CATION-TRANSPORTING P-TYPE ATPASE-RELATED"/>
    <property type="match status" value="1"/>
</dbReference>
<dbReference type="SUPFAM" id="SSF81653">
    <property type="entry name" value="Calcium ATPase, transduction domain A"/>
    <property type="match status" value="1"/>
</dbReference>
<keyword evidence="9 12" id="KW-1133">Transmembrane helix</keyword>
<dbReference type="InterPro" id="IPR036412">
    <property type="entry name" value="HAD-like_sf"/>
</dbReference>
<keyword evidence="2" id="KW-0813">Transport</keyword>
<keyword evidence="3" id="KW-1003">Cell membrane</keyword>
<feature type="transmembrane region" description="Helical" evidence="12">
    <location>
        <begin position="228"/>
        <end position="250"/>
    </location>
</feature>
<evidence type="ECO:0000313" key="16">
    <source>
        <dbReference type="Proteomes" id="UP001476282"/>
    </source>
</evidence>
<keyword evidence="6" id="KW-0479">Metal-binding</keyword>
<dbReference type="InterPro" id="IPR036163">
    <property type="entry name" value="HMA_dom_sf"/>
</dbReference>
<feature type="transmembrane region" description="Helical" evidence="12">
    <location>
        <begin position="195"/>
        <end position="216"/>
    </location>
</feature>
<name>A0ABP9UIP2_9BACT</name>
<dbReference type="Pfam" id="PF12156">
    <property type="entry name" value="ATPase-cat_bd"/>
    <property type="match status" value="1"/>
</dbReference>
<keyword evidence="8" id="KW-1278">Translocase</keyword>
<dbReference type="Proteomes" id="UP001476282">
    <property type="component" value="Unassembled WGS sequence"/>
</dbReference>
<keyword evidence="10" id="KW-0406">Ion transport</keyword>
<organism evidence="15 16">
    <name type="scientific">Haloferula sargassicola</name>
    <dbReference type="NCBI Taxonomy" id="490096"/>
    <lineage>
        <taxon>Bacteria</taxon>
        <taxon>Pseudomonadati</taxon>
        <taxon>Verrucomicrobiota</taxon>
        <taxon>Verrucomicrobiia</taxon>
        <taxon>Verrucomicrobiales</taxon>
        <taxon>Verrucomicrobiaceae</taxon>
        <taxon>Haloferula</taxon>
    </lineage>
</organism>
<gene>
    <name evidence="15" type="primary">copA_1</name>
    <name evidence="15" type="ORF">Hsar01_00594</name>
</gene>
<evidence type="ECO:0000256" key="10">
    <source>
        <dbReference type="ARBA" id="ARBA00023065"/>
    </source>
</evidence>
<dbReference type="InterPro" id="IPR001757">
    <property type="entry name" value="P_typ_ATPase"/>
</dbReference>
<dbReference type="Pfam" id="PF00702">
    <property type="entry name" value="Hydrolase"/>
    <property type="match status" value="1"/>
</dbReference>
<keyword evidence="7" id="KW-0460">Magnesium</keyword>
<evidence type="ECO:0000256" key="12">
    <source>
        <dbReference type="SAM" id="Phobius"/>
    </source>
</evidence>
<evidence type="ECO:0000256" key="3">
    <source>
        <dbReference type="ARBA" id="ARBA00022475"/>
    </source>
</evidence>
<evidence type="ECO:0000256" key="5">
    <source>
        <dbReference type="ARBA" id="ARBA00022692"/>
    </source>
</evidence>
<dbReference type="NCBIfam" id="TIGR01494">
    <property type="entry name" value="ATPase_P-type"/>
    <property type="match status" value="1"/>
</dbReference>
<dbReference type="SUPFAM" id="SSF56784">
    <property type="entry name" value="HAD-like"/>
    <property type="match status" value="1"/>
</dbReference>
<evidence type="ECO:0000256" key="6">
    <source>
        <dbReference type="ARBA" id="ARBA00022723"/>
    </source>
</evidence>
<evidence type="ECO:0000256" key="11">
    <source>
        <dbReference type="ARBA" id="ARBA00023136"/>
    </source>
</evidence>
<feature type="transmembrane region" description="Helical" evidence="12">
    <location>
        <begin position="428"/>
        <end position="451"/>
    </location>
</feature>
<evidence type="ECO:0000256" key="4">
    <source>
        <dbReference type="ARBA" id="ARBA00022553"/>
    </source>
</evidence>
<evidence type="ECO:0000256" key="9">
    <source>
        <dbReference type="ARBA" id="ARBA00022989"/>
    </source>
</evidence>
<dbReference type="InterPro" id="IPR023299">
    <property type="entry name" value="ATPase_P-typ_cyto_dom_N"/>
</dbReference>
<reference evidence="15 16" key="1">
    <citation type="submission" date="2024-02" db="EMBL/GenBank/DDBJ databases">
        <title>Haloferula sargassicola NBRC 104335.</title>
        <authorList>
            <person name="Ichikawa N."/>
            <person name="Katano-Makiyama Y."/>
            <person name="Hidaka K."/>
        </authorList>
    </citation>
    <scope>NUCLEOTIDE SEQUENCE [LARGE SCALE GENOMIC DNA]</scope>
    <source>
        <strain evidence="15 16">NBRC 104335</strain>
    </source>
</reference>
<keyword evidence="16" id="KW-1185">Reference proteome</keyword>
<dbReference type="InterPro" id="IPR021993">
    <property type="entry name" value="ATPase-cat-bd"/>
</dbReference>
<feature type="transmembrane region" description="Helical" evidence="12">
    <location>
        <begin position="742"/>
        <end position="761"/>
    </location>
</feature>
<feature type="transmembrane region" description="Helical" evidence="12">
    <location>
        <begin position="401"/>
        <end position="422"/>
    </location>
</feature>
<dbReference type="EMBL" id="BAABRI010000003">
    <property type="protein sequence ID" value="GAA5481385.1"/>
    <property type="molecule type" value="Genomic_DNA"/>
</dbReference>
<accession>A0ABP9UIP2</accession>
<feature type="transmembrane region" description="Helical" evidence="12">
    <location>
        <begin position="256"/>
        <end position="275"/>
    </location>
</feature>
<dbReference type="InterPro" id="IPR008250">
    <property type="entry name" value="ATPase_P-typ_transduc_dom_A_sf"/>
</dbReference>
<evidence type="ECO:0000256" key="7">
    <source>
        <dbReference type="ARBA" id="ARBA00022842"/>
    </source>
</evidence>